<dbReference type="EMBL" id="JADEXQ010000015">
    <property type="protein sequence ID" value="MBE9029382.1"/>
    <property type="molecule type" value="Genomic_DNA"/>
</dbReference>
<evidence type="ECO:0000256" key="6">
    <source>
        <dbReference type="ARBA" id="ARBA00023222"/>
    </source>
</evidence>
<reference evidence="13" key="1">
    <citation type="submission" date="2020-10" db="EMBL/GenBank/DDBJ databases">
        <authorList>
            <person name="Castelo-Branco R."/>
            <person name="Eusebio N."/>
            <person name="Adriana R."/>
            <person name="Vieira A."/>
            <person name="Brugerolle De Fraissinette N."/>
            <person name="Rezende De Castro R."/>
            <person name="Schneider M.P."/>
            <person name="Vasconcelos V."/>
            <person name="Leao P.N."/>
        </authorList>
    </citation>
    <scope>NUCLEOTIDE SEQUENCE</scope>
    <source>
        <strain evidence="13">LEGE 11480</strain>
    </source>
</reference>
<dbReference type="GO" id="GO:0005737">
    <property type="term" value="C:cytoplasm"/>
    <property type="evidence" value="ECO:0007669"/>
    <property type="project" value="TreeGrafter"/>
</dbReference>
<comment type="pathway">
    <text evidence="1 10">Amino-acid biosynthesis; L-phenylalanine biosynthesis; phenylpyruvate from prephenate: step 1/1.</text>
</comment>
<evidence type="ECO:0000256" key="3">
    <source>
        <dbReference type="ARBA" id="ARBA00021872"/>
    </source>
</evidence>
<protein>
    <recommendedName>
        <fullName evidence="3 10">Prephenate dehydratase</fullName>
        <shortName evidence="10">PDT</shortName>
        <ecNumber evidence="2 10">4.2.1.51</ecNumber>
    </recommendedName>
</protein>
<dbReference type="InterPro" id="IPR008242">
    <property type="entry name" value="Chor_mutase/pphenate_deHydtase"/>
</dbReference>
<dbReference type="Pfam" id="PF00800">
    <property type="entry name" value="PDT"/>
    <property type="match status" value="1"/>
</dbReference>
<dbReference type="PANTHER" id="PTHR21022:SF19">
    <property type="entry name" value="PREPHENATE DEHYDRATASE-RELATED"/>
    <property type="match status" value="1"/>
</dbReference>
<dbReference type="GO" id="GO:0004664">
    <property type="term" value="F:prephenate dehydratase activity"/>
    <property type="evidence" value="ECO:0007669"/>
    <property type="project" value="UniProtKB-UniRule"/>
</dbReference>
<dbReference type="InterPro" id="IPR045865">
    <property type="entry name" value="ACT-like_dom_sf"/>
</dbReference>
<dbReference type="Pfam" id="PF01842">
    <property type="entry name" value="ACT"/>
    <property type="match status" value="1"/>
</dbReference>
<evidence type="ECO:0000259" key="12">
    <source>
        <dbReference type="PROSITE" id="PS51671"/>
    </source>
</evidence>
<feature type="domain" description="Prephenate dehydratase" evidence="11">
    <location>
        <begin position="4"/>
        <end position="187"/>
    </location>
</feature>
<dbReference type="EC" id="4.2.1.51" evidence="2 10"/>
<dbReference type="SUPFAM" id="SSF53850">
    <property type="entry name" value="Periplasmic binding protein-like II"/>
    <property type="match status" value="1"/>
</dbReference>
<evidence type="ECO:0000256" key="5">
    <source>
        <dbReference type="ARBA" id="ARBA00023141"/>
    </source>
</evidence>
<organism evidence="13 14">
    <name type="scientific">Romeriopsis navalis LEGE 11480</name>
    <dbReference type="NCBI Taxonomy" id="2777977"/>
    <lineage>
        <taxon>Bacteria</taxon>
        <taxon>Bacillati</taxon>
        <taxon>Cyanobacteriota</taxon>
        <taxon>Cyanophyceae</taxon>
        <taxon>Leptolyngbyales</taxon>
        <taxon>Leptolyngbyaceae</taxon>
        <taxon>Romeriopsis</taxon>
        <taxon>Romeriopsis navalis</taxon>
    </lineage>
</organism>
<dbReference type="PROSITE" id="PS00858">
    <property type="entry name" value="PREPHENATE_DEHYDR_2"/>
    <property type="match status" value="1"/>
</dbReference>
<name>A0A928VKL6_9CYAN</name>
<comment type="caution">
    <text evidence="13">The sequence shown here is derived from an EMBL/GenBank/DDBJ whole genome shotgun (WGS) entry which is preliminary data.</text>
</comment>
<keyword evidence="5 10" id="KW-0057">Aromatic amino acid biosynthesis</keyword>
<dbReference type="Gene3D" id="3.40.190.10">
    <property type="entry name" value="Periplasmic binding protein-like II"/>
    <property type="match status" value="2"/>
</dbReference>
<evidence type="ECO:0000256" key="4">
    <source>
        <dbReference type="ARBA" id="ARBA00022605"/>
    </source>
</evidence>
<dbReference type="AlphaFoldDB" id="A0A928VKL6"/>
<proteinExistence type="predicted"/>
<keyword evidence="7 10" id="KW-0456">Lyase</keyword>
<evidence type="ECO:0000313" key="14">
    <source>
        <dbReference type="Proteomes" id="UP000625316"/>
    </source>
</evidence>
<dbReference type="PANTHER" id="PTHR21022">
    <property type="entry name" value="PREPHENATE DEHYDRATASE P PROTEIN"/>
    <property type="match status" value="1"/>
</dbReference>
<evidence type="ECO:0000256" key="7">
    <source>
        <dbReference type="ARBA" id="ARBA00023239"/>
    </source>
</evidence>
<keyword evidence="14" id="KW-1185">Reference proteome</keyword>
<feature type="site" description="Essential for prephenate dehydratase activity" evidence="9">
    <location>
        <position position="180"/>
    </location>
</feature>
<dbReference type="PROSITE" id="PS51671">
    <property type="entry name" value="ACT"/>
    <property type="match status" value="1"/>
</dbReference>
<evidence type="ECO:0000313" key="13">
    <source>
        <dbReference type="EMBL" id="MBE9029382.1"/>
    </source>
</evidence>
<comment type="catalytic activity">
    <reaction evidence="8 10">
        <text>prephenate + H(+) = 3-phenylpyruvate + CO2 + H2O</text>
        <dbReference type="Rhea" id="RHEA:21648"/>
        <dbReference type="ChEBI" id="CHEBI:15377"/>
        <dbReference type="ChEBI" id="CHEBI:15378"/>
        <dbReference type="ChEBI" id="CHEBI:16526"/>
        <dbReference type="ChEBI" id="CHEBI:18005"/>
        <dbReference type="ChEBI" id="CHEBI:29934"/>
        <dbReference type="EC" id="4.2.1.51"/>
    </reaction>
</comment>
<dbReference type="CDD" id="cd04905">
    <property type="entry name" value="ACT_CM-PDT"/>
    <property type="match status" value="1"/>
</dbReference>
<evidence type="ECO:0000256" key="9">
    <source>
        <dbReference type="PIRSR" id="PIRSR001500-2"/>
    </source>
</evidence>
<keyword evidence="4 10" id="KW-0028">Amino-acid biosynthesis</keyword>
<dbReference type="GO" id="GO:0009094">
    <property type="term" value="P:L-phenylalanine biosynthetic process"/>
    <property type="evidence" value="ECO:0007669"/>
    <property type="project" value="UniProtKB-KW"/>
</dbReference>
<dbReference type="InterPro" id="IPR018528">
    <property type="entry name" value="Preph_deHydtase_CS"/>
</dbReference>
<gene>
    <name evidence="10 13" type="primary">pheA</name>
    <name evidence="13" type="ORF">IQ266_06345</name>
</gene>
<dbReference type="Proteomes" id="UP000625316">
    <property type="component" value="Unassembled WGS sequence"/>
</dbReference>
<evidence type="ECO:0000256" key="2">
    <source>
        <dbReference type="ARBA" id="ARBA00013147"/>
    </source>
</evidence>
<dbReference type="InterPro" id="IPR002912">
    <property type="entry name" value="ACT_dom"/>
</dbReference>
<evidence type="ECO:0000256" key="8">
    <source>
        <dbReference type="ARBA" id="ARBA00047848"/>
    </source>
</evidence>
<evidence type="ECO:0000256" key="1">
    <source>
        <dbReference type="ARBA" id="ARBA00004741"/>
    </source>
</evidence>
<evidence type="ECO:0000259" key="11">
    <source>
        <dbReference type="PROSITE" id="PS51171"/>
    </source>
</evidence>
<sequence length="286" mass="31177">MSQTIAHLGPVGTYTEAAALICQAWLTQNDVSNQYQLKPYPSIALTLEAVARGEVPLAIVPVENSLQGGVTMTMDTLWRLDQLQIHAALVMPIQHALLSHATSLEQIKQVYSHPQALGQCPLWLAENLPQAELIPANSTTEGIQYLSNPTIAAISSQRAAQLYGETVVACPINDHQDNCTRFLLISREAAPGGCFTSLALSLKANQPGSLLQLLQAFADRGINLSRIESRPSKRSMGDYLFFLDMEGDTRDPLAQAALSDLKSNSEMLKVFGSYDLLPDEFVRSVL</sequence>
<dbReference type="PROSITE" id="PS51171">
    <property type="entry name" value="PREPHENATE_DEHYDR_3"/>
    <property type="match status" value="1"/>
</dbReference>
<dbReference type="NCBIfam" id="NF008865">
    <property type="entry name" value="PRK11898.1"/>
    <property type="match status" value="1"/>
</dbReference>
<dbReference type="Gene3D" id="3.30.70.260">
    <property type="match status" value="1"/>
</dbReference>
<dbReference type="InterPro" id="IPR001086">
    <property type="entry name" value="Preph_deHydtase"/>
</dbReference>
<dbReference type="PIRSF" id="PIRSF001500">
    <property type="entry name" value="Chor_mut_pdt_Ppr"/>
    <property type="match status" value="1"/>
</dbReference>
<feature type="domain" description="ACT" evidence="12">
    <location>
        <begin position="198"/>
        <end position="275"/>
    </location>
</feature>
<dbReference type="SUPFAM" id="SSF55021">
    <property type="entry name" value="ACT-like"/>
    <property type="match status" value="1"/>
</dbReference>
<keyword evidence="6 10" id="KW-0584">Phenylalanine biosynthesis</keyword>
<accession>A0A928VKL6</accession>
<evidence type="ECO:0000256" key="10">
    <source>
        <dbReference type="RuleBase" id="RU361254"/>
    </source>
</evidence>
<dbReference type="CDD" id="cd13630">
    <property type="entry name" value="PBP2_PDT_1"/>
    <property type="match status" value="1"/>
</dbReference>